<evidence type="ECO:0000313" key="2">
    <source>
        <dbReference type="EMBL" id="MEE1676096.1"/>
    </source>
</evidence>
<feature type="transmembrane region" description="Helical" evidence="1">
    <location>
        <begin position="12"/>
        <end position="38"/>
    </location>
</feature>
<gene>
    <name evidence="2" type="ORF">SNR37_001423</name>
</gene>
<proteinExistence type="predicted"/>
<dbReference type="InterPro" id="IPR052165">
    <property type="entry name" value="Membrane_assoc_protease"/>
</dbReference>
<feature type="transmembrane region" description="Helical" evidence="1">
    <location>
        <begin position="58"/>
        <end position="77"/>
    </location>
</feature>
<sequence length="156" mass="17251">MAELLANHIPQLMIALGIILLTFEVVIIGFATFILFFIGLSLVITGSLVWLNVLPETWNSILLANAIVSSLLAGVLWKPMRKLQNSSDNKQVSSDFDGHRFFCEQDIDKRGLSSYKYSGISWTLKSEQTITAGSEVTVIRAEVGTFWVEAVEPSNS</sequence>
<accession>A0ABU7G9Q4</accession>
<keyword evidence="3" id="KW-1185">Reference proteome</keyword>
<organism evidence="2 3">
    <name type="scientific">Agarivorans aestuarii</name>
    <dbReference type="NCBI Taxonomy" id="1563703"/>
    <lineage>
        <taxon>Bacteria</taxon>
        <taxon>Pseudomonadati</taxon>
        <taxon>Pseudomonadota</taxon>
        <taxon>Gammaproteobacteria</taxon>
        <taxon>Alteromonadales</taxon>
        <taxon>Alteromonadaceae</taxon>
        <taxon>Agarivorans</taxon>
    </lineage>
</organism>
<comment type="caution">
    <text evidence="2">The sequence shown here is derived from an EMBL/GenBank/DDBJ whole genome shotgun (WGS) entry which is preliminary data.</text>
</comment>
<dbReference type="Proteomes" id="UP001310248">
    <property type="component" value="Unassembled WGS sequence"/>
</dbReference>
<protein>
    <submittedName>
        <fullName evidence="2">NfeD family protein</fullName>
    </submittedName>
</protein>
<dbReference type="EMBL" id="JAYDYW010000017">
    <property type="protein sequence ID" value="MEE1676096.1"/>
    <property type="molecule type" value="Genomic_DNA"/>
</dbReference>
<evidence type="ECO:0000313" key="3">
    <source>
        <dbReference type="Proteomes" id="UP001310248"/>
    </source>
</evidence>
<dbReference type="RefSeq" id="WP_329776828.1">
    <property type="nucleotide sequence ID" value="NZ_JAYDYW010000017.1"/>
</dbReference>
<keyword evidence="1" id="KW-0812">Transmembrane</keyword>
<name>A0ABU7G9Q4_9ALTE</name>
<keyword evidence="1" id="KW-0472">Membrane</keyword>
<keyword evidence="1" id="KW-1133">Transmembrane helix</keyword>
<evidence type="ECO:0000256" key="1">
    <source>
        <dbReference type="SAM" id="Phobius"/>
    </source>
</evidence>
<dbReference type="PANTHER" id="PTHR33507">
    <property type="entry name" value="INNER MEMBRANE PROTEIN YBBJ"/>
    <property type="match status" value="1"/>
</dbReference>
<reference evidence="3" key="1">
    <citation type="submission" date="2023-07" db="EMBL/GenBank/DDBJ databases">
        <title>Draft genome sequence of Agarivorans aestuarii strain ZMCS4, a CAZymes producing bacteria isolated from the marine brown algae Clodostephus spongiosus.</title>
        <authorList>
            <person name="Lorente B."/>
            <person name="Cabral C."/>
            <person name="Frias J."/>
            <person name="Faria J."/>
            <person name="Toubarro D."/>
        </authorList>
    </citation>
    <scope>NUCLEOTIDE SEQUENCE [LARGE SCALE GENOMIC DNA]</scope>
    <source>
        <strain evidence="3">ZMCS4</strain>
    </source>
</reference>
<dbReference type="PANTHER" id="PTHR33507:SF3">
    <property type="entry name" value="INNER MEMBRANE PROTEIN YBBJ"/>
    <property type="match status" value="1"/>
</dbReference>